<evidence type="ECO:0000256" key="1">
    <source>
        <dbReference type="ARBA" id="ARBA00008738"/>
    </source>
</evidence>
<evidence type="ECO:0008006" key="5">
    <source>
        <dbReference type="Google" id="ProtNLM"/>
    </source>
</evidence>
<dbReference type="InterPro" id="IPR033336">
    <property type="entry name" value="SAXO1/2"/>
</dbReference>
<dbReference type="PANTHER" id="PTHR31516">
    <property type="entry name" value="STABILIZER OF AXONEMAL MICROTUBULES 2"/>
    <property type="match status" value="1"/>
</dbReference>
<dbReference type="GO" id="GO:0008017">
    <property type="term" value="F:microtubule binding"/>
    <property type="evidence" value="ECO:0007669"/>
    <property type="project" value="InterPro"/>
</dbReference>
<evidence type="ECO:0000256" key="2">
    <source>
        <dbReference type="SAM" id="MobiDB-lite"/>
    </source>
</evidence>
<dbReference type="GO" id="GO:0005879">
    <property type="term" value="C:axonemal microtubule"/>
    <property type="evidence" value="ECO:0007669"/>
    <property type="project" value="TreeGrafter"/>
</dbReference>
<keyword evidence="4" id="KW-1185">Reference proteome</keyword>
<dbReference type="Proteomes" id="UP001209878">
    <property type="component" value="Unassembled WGS sequence"/>
</dbReference>
<dbReference type="AlphaFoldDB" id="A0AAD9NPU7"/>
<sequence>MDYHPPMSGQTEHRHEYIKRLIPERINRKKDCWVANPTKLEDLTNYRQDYAEKKVPPTKSCKPDETPLQSEAPLSDKSTQRVDYQRWPYTKVEQCHPEHNLYPCGDMDMLSTNRVEFTEKPIKIPASCRPPPNRGSLPKFVGRTENRDCFGPKEMGPILRPTMKGDFIPSTEPLENLTNYRMNYVPRNQAVRRSMKPAGNDWSSDEPFGNSSYRHDYIRMPLPPRLERAKEKYMPNPTKLADNTVYRDHYAKKFGKPRKSFKPSDVPYMSEAPIEKATTQRVDYQPWKEKRPALFNPESNLFPCGDMDMMTTNRAYFTEKPICVRQPFKVTQRSLPGRFQGNTNYRHDFQDHKLPKPELQHGKCVFIPSECPLADWTTYRGAFVPKQPHPSQVWIPTDNKRLLY</sequence>
<feature type="compositionally biased region" description="Basic and acidic residues" evidence="2">
    <location>
        <begin position="142"/>
        <end position="151"/>
    </location>
</feature>
<feature type="region of interest" description="Disordered" evidence="2">
    <location>
        <begin position="126"/>
        <end position="156"/>
    </location>
</feature>
<accession>A0AAD9NPU7</accession>
<name>A0AAD9NPU7_RIDPI</name>
<feature type="compositionally biased region" description="Basic and acidic residues" evidence="2">
    <location>
        <begin position="54"/>
        <end position="65"/>
    </location>
</feature>
<dbReference type="GO" id="GO:0005814">
    <property type="term" value="C:centriole"/>
    <property type="evidence" value="ECO:0007669"/>
    <property type="project" value="TreeGrafter"/>
</dbReference>
<feature type="region of interest" description="Disordered" evidence="2">
    <location>
        <begin position="54"/>
        <end position="81"/>
    </location>
</feature>
<gene>
    <name evidence="3" type="ORF">NP493_547g01014</name>
</gene>
<dbReference type="GO" id="GO:0036064">
    <property type="term" value="C:ciliary basal body"/>
    <property type="evidence" value="ECO:0007669"/>
    <property type="project" value="TreeGrafter"/>
</dbReference>
<comment type="similarity">
    <text evidence="1">Belongs to the FAM154 family.</text>
</comment>
<organism evidence="3 4">
    <name type="scientific">Ridgeia piscesae</name>
    <name type="common">Tubeworm</name>
    <dbReference type="NCBI Taxonomy" id="27915"/>
    <lineage>
        <taxon>Eukaryota</taxon>
        <taxon>Metazoa</taxon>
        <taxon>Spiralia</taxon>
        <taxon>Lophotrochozoa</taxon>
        <taxon>Annelida</taxon>
        <taxon>Polychaeta</taxon>
        <taxon>Sedentaria</taxon>
        <taxon>Canalipalpata</taxon>
        <taxon>Sabellida</taxon>
        <taxon>Siboglinidae</taxon>
        <taxon>Ridgeia</taxon>
    </lineage>
</organism>
<evidence type="ECO:0000313" key="3">
    <source>
        <dbReference type="EMBL" id="KAK2178327.1"/>
    </source>
</evidence>
<protein>
    <recommendedName>
        <fullName evidence="5">Stabilizer of axonemal microtubules 2</fullName>
    </recommendedName>
</protein>
<dbReference type="GO" id="GO:0036126">
    <property type="term" value="C:sperm flagellum"/>
    <property type="evidence" value="ECO:0007669"/>
    <property type="project" value="TreeGrafter"/>
</dbReference>
<dbReference type="PANTHER" id="PTHR31516:SF17">
    <property type="entry name" value="STABILIZER OF AXONEMAL MICROTUBULES 2"/>
    <property type="match status" value="1"/>
</dbReference>
<reference evidence="3" key="1">
    <citation type="journal article" date="2023" name="Mol. Biol. Evol.">
        <title>Third-Generation Sequencing Reveals the Adaptive Role of the Epigenome in Three Deep-Sea Polychaetes.</title>
        <authorList>
            <person name="Perez M."/>
            <person name="Aroh O."/>
            <person name="Sun Y."/>
            <person name="Lan Y."/>
            <person name="Juniper S.K."/>
            <person name="Young C.R."/>
            <person name="Angers B."/>
            <person name="Qian P.Y."/>
        </authorList>
    </citation>
    <scope>NUCLEOTIDE SEQUENCE</scope>
    <source>
        <strain evidence="3">R07B-5</strain>
    </source>
</reference>
<dbReference type="Pfam" id="PF05217">
    <property type="entry name" value="SAXO1-2"/>
    <property type="match status" value="2"/>
</dbReference>
<dbReference type="EMBL" id="JAODUO010000547">
    <property type="protein sequence ID" value="KAK2178327.1"/>
    <property type="molecule type" value="Genomic_DNA"/>
</dbReference>
<proteinExistence type="inferred from homology"/>
<comment type="caution">
    <text evidence="3">The sequence shown here is derived from an EMBL/GenBank/DDBJ whole genome shotgun (WGS) entry which is preliminary data.</text>
</comment>
<evidence type="ECO:0000313" key="4">
    <source>
        <dbReference type="Proteomes" id="UP001209878"/>
    </source>
</evidence>